<dbReference type="AlphaFoldDB" id="A0A0P7GN17"/>
<name>A0A0P7GN17_9EURY</name>
<evidence type="ECO:0000313" key="3">
    <source>
        <dbReference type="Proteomes" id="UP000050535"/>
    </source>
</evidence>
<proteinExistence type="predicted"/>
<keyword evidence="1" id="KW-0812">Transmembrane</keyword>
<evidence type="ECO:0000313" key="2">
    <source>
        <dbReference type="EMBL" id="KPN29972.1"/>
    </source>
</evidence>
<dbReference type="STRING" id="699431.SY89_00692"/>
<dbReference type="EMBL" id="LGUC01000001">
    <property type="protein sequence ID" value="KPN29972.1"/>
    <property type="molecule type" value="Genomic_DNA"/>
</dbReference>
<sequence length="48" mass="4490">MTAGAVAPGVTGFLIDTQGYDAAFTALGGGLVVALALLGVIAVLGDAA</sequence>
<keyword evidence="1" id="KW-0472">Membrane</keyword>
<comment type="caution">
    <text evidence="2">The sequence shown here is derived from an EMBL/GenBank/DDBJ whole genome shotgun (WGS) entry which is preliminary data.</text>
</comment>
<keyword evidence="1" id="KW-1133">Transmembrane helix</keyword>
<gene>
    <name evidence="2" type="ORF">SY89_00692</name>
</gene>
<feature type="transmembrane region" description="Helical" evidence="1">
    <location>
        <begin position="22"/>
        <end position="44"/>
    </location>
</feature>
<reference evidence="3" key="1">
    <citation type="submission" date="2013-11" db="EMBL/GenBank/DDBJ databases">
        <authorList>
            <person name="Hoang H.T."/>
            <person name="Killian M.L."/>
            <person name="Madson D.M."/>
            <person name="Arruda P.H.E."/>
            <person name="Sun D."/>
            <person name="Schwartz K.J."/>
            <person name="Yoon K."/>
        </authorList>
    </citation>
    <scope>NUCLEOTIDE SEQUENCE [LARGE SCALE GENOMIC DNA]</scope>
    <source>
        <strain evidence="3">CDK2</strain>
    </source>
</reference>
<keyword evidence="3" id="KW-1185">Reference proteome</keyword>
<protein>
    <submittedName>
        <fullName evidence="2">Uncharacterized protein</fullName>
    </submittedName>
</protein>
<accession>A0A0P7GN17</accession>
<organism evidence="2 3">
    <name type="scientific">Halolamina pelagica</name>
    <dbReference type="NCBI Taxonomy" id="699431"/>
    <lineage>
        <taxon>Archaea</taxon>
        <taxon>Methanobacteriati</taxon>
        <taxon>Methanobacteriota</taxon>
        <taxon>Stenosarchaea group</taxon>
        <taxon>Halobacteria</taxon>
        <taxon>Halobacteriales</taxon>
        <taxon>Haloferacaceae</taxon>
    </lineage>
</organism>
<evidence type="ECO:0000256" key="1">
    <source>
        <dbReference type="SAM" id="Phobius"/>
    </source>
</evidence>
<dbReference type="Proteomes" id="UP000050535">
    <property type="component" value="Unassembled WGS sequence"/>
</dbReference>